<sequence length="595" mass="70318">MTEFDVVREQIDSAIRDWNFKLAELLYNNFIISYSQQLNEEYNIFLNAIGRLDSSDEKSIKINKLIAQNSKDLKEYYNIILDIHKNMNINSLSQCYCISKIIDLFYNTKNFFTYTNNDQFKNFHQNAIMEILCFFSSKYTGARRYYCIFIKSYRELVYVQKNTKIAVCIGGIFRGNWRESINSIIDVFSKSFNADFFLFTWDMMQLWPGLGGGGNWCLRLLNKELSSKAPQEISNNHLLSVNFPNIYAKINKEVLLKLDCDDLTFLQKNTAIKKYCIEDQLSALRDFPENMNIRIYYIGWKLKQMLEEYEKKNNILYDFVIFIRPDADVLKCDLSDLLKLEFNEVADFHRLWGNVTWFTYGRRSSMLTYWSLLDYFFYMKKNISNFTFNCHNLFNSWGILNNIVIKKRDIIVDIRNSKALQGLVFPNIELEITQDLKNLKHKGFSCKDIALFKDFFCLVSEGLKDRNGLLIKKFHSGYGTAKIRIQNQLSYKLGQAMIANSKSILGYIRMPFVLSYIKDKHKQEQKIYQEKIKKDPSLALPPLEQYPDYQEALKLKNHLSYKLGKALIQANKTWYRGGYIKLWFEISKIKKEQFK</sequence>
<accession>A0A5C4YG83</accession>
<gene>
    <name evidence="1" type="ORF">FH034_01645</name>
</gene>
<name>A0A5C4YG83_CAMJU</name>
<evidence type="ECO:0000313" key="2">
    <source>
        <dbReference type="Proteomes" id="UP000312397"/>
    </source>
</evidence>
<evidence type="ECO:0000313" key="1">
    <source>
        <dbReference type="EMBL" id="TNO42771.1"/>
    </source>
</evidence>
<organism evidence="1 2">
    <name type="scientific">Campylobacter jejuni</name>
    <dbReference type="NCBI Taxonomy" id="197"/>
    <lineage>
        <taxon>Bacteria</taxon>
        <taxon>Pseudomonadati</taxon>
        <taxon>Campylobacterota</taxon>
        <taxon>Epsilonproteobacteria</taxon>
        <taxon>Campylobacterales</taxon>
        <taxon>Campylobacteraceae</taxon>
        <taxon>Campylobacter</taxon>
    </lineage>
</organism>
<dbReference type="AlphaFoldDB" id="A0A5C4YG83"/>
<comment type="caution">
    <text evidence="1">The sequence shown here is derived from an EMBL/GenBank/DDBJ whole genome shotgun (WGS) entry which is preliminary data.</text>
</comment>
<dbReference type="Proteomes" id="UP000312397">
    <property type="component" value="Unassembled WGS sequence"/>
</dbReference>
<reference evidence="1 2" key="1">
    <citation type="submission" date="2019-06" db="EMBL/GenBank/DDBJ databases">
        <title>Epidemiology of MDR Campylobacter spp.</title>
        <authorList>
            <person name="Addetia A."/>
            <person name="Greninger A."/>
            <person name="Fang F."/>
        </authorList>
    </citation>
    <scope>NUCLEOTIDE SEQUENCE [LARGE SCALE GENOMIC DNA]</scope>
    <source>
        <strain evidence="1 2">HMC314</strain>
    </source>
</reference>
<proteinExistence type="predicted"/>
<protein>
    <submittedName>
        <fullName evidence="1">Uncharacterized protein</fullName>
    </submittedName>
</protein>
<dbReference type="RefSeq" id="WP_251831060.1">
    <property type="nucleotide sequence ID" value="NZ_VEVS01000003.1"/>
</dbReference>
<dbReference type="EMBL" id="VEVS01000003">
    <property type="protein sequence ID" value="TNO42771.1"/>
    <property type="molecule type" value="Genomic_DNA"/>
</dbReference>